<proteinExistence type="predicted"/>
<keyword evidence="1" id="KW-0614">Plasmid</keyword>
<dbReference type="OrthoDB" id="7943925at2"/>
<protein>
    <submittedName>
        <fullName evidence="1">Uncharacterized protein</fullName>
    </submittedName>
</protein>
<sequence length="309" mass="33658">MNDPSYGKTMGSLLTLSELRQDLATAILAMGDLIHLIGRSDLAEQLVGAPQGLSYLDNMEPEALDLTSLEAAQAMERLYHVCFEPKLGMKLDALGGDLLMLEGLIGALPSEFPGEPVNLPRTKERLRRLHSAGWARSTIAFMTRSIADGDIDEGSRRCWALTVAEIAAIAQMDERSVRNKVGPASRTPLRSVPHPLGMSRLVQVDGFEAFGWLIGRRMFRPVPLDPGVFQKAVASPVDRHHLGMVLGILGWSNIGPTNYLAKRLGWMVGEVEGWIKHGPTKEETKARKLAGLLGLDPDALAASVVRLGR</sequence>
<organism evidence="1 2">
    <name type="scientific">Azospirillum oryzae</name>
    <dbReference type="NCBI Taxonomy" id="286727"/>
    <lineage>
        <taxon>Bacteria</taxon>
        <taxon>Pseudomonadati</taxon>
        <taxon>Pseudomonadota</taxon>
        <taxon>Alphaproteobacteria</taxon>
        <taxon>Rhodospirillales</taxon>
        <taxon>Azospirillaceae</taxon>
        <taxon>Azospirillum</taxon>
    </lineage>
</organism>
<evidence type="ECO:0000313" key="2">
    <source>
        <dbReference type="Proteomes" id="UP000509702"/>
    </source>
</evidence>
<evidence type="ECO:0000313" key="1">
    <source>
        <dbReference type="EMBL" id="QKS54708.1"/>
    </source>
</evidence>
<reference evidence="1 2" key="1">
    <citation type="submission" date="2020-06" db="EMBL/GenBank/DDBJ databases">
        <title>Complete genome of Azosprillum oryzae KACC14407.</title>
        <authorList>
            <person name="Kim M."/>
            <person name="Park Y.-J."/>
            <person name="Shin J.-H."/>
        </authorList>
    </citation>
    <scope>NUCLEOTIDE SEQUENCE [LARGE SCALE GENOMIC DNA]</scope>
    <source>
        <strain evidence="1 2">KACC 14407</strain>
        <plasmid evidence="1 2">unnamed7</plasmid>
    </source>
</reference>
<name>A0A6N1ATY8_9PROT</name>
<dbReference type="KEGG" id="aoz:HUE56_29850"/>
<dbReference type="EMBL" id="CP054622">
    <property type="protein sequence ID" value="QKS54708.1"/>
    <property type="molecule type" value="Genomic_DNA"/>
</dbReference>
<accession>A0A6N1ATY8</accession>
<geneLocation type="plasmid" evidence="1 2">
    <name>unnamed7</name>
</geneLocation>
<gene>
    <name evidence="1" type="ORF">HUE56_29850</name>
</gene>
<keyword evidence="2" id="KW-1185">Reference proteome</keyword>
<dbReference type="RefSeq" id="WP_109155256.1">
    <property type="nucleotide sequence ID" value="NZ_BSOV01000001.1"/>
</dbReference>
<dbReference type="AlphaFoldDB" id="A0A6N1ATY8"/>
<dbReference type="Proteomes" id="UP000509702">
    <property type="component" value="Plasmid unnamed7"/>
</dbReference>